<name>A0A226WWU8_CABSO</name>
<comment type="caution">
    <text evidence="1">The sequence shown here is derived from an EMBL/GenBank/DDBJ whole genome shotgun (WGS) entry which is preliminary data.</text>
</comment>
<evidence type="ECO:0000313" key="1">
    <source>
        <dbReference type="EMBL" id="OXC75270.1"/>
    </source>
</evidence>
<organism evidence="1 2">
    <name type="scientific">Caballeronia sordidicola</name>
    <name type="common">Burkholderia sordidicola</name>
    <dbReference type="NCBI Taxonomy" id="196367"/>
    <lineage>
        <taxon>Bacteria</taxon>
        <taxon>Pseudomonadati</taxon>
        <taxon>Pseudomonadota</taxon>
        <taxon>Betaproteobacteria</taxon>
        <taxon>Burkholderiales</taxon>
        <taxon>Burkholderiaceae</taxon>
        <taxon>Caballeronia</taxon>
    </lineage>
</organism>
<dbReference type="AlphaFoldDB" id="A0A226WWU8"/>
<dbReference type="EMBL" id="MTHB01000185">
    <property type="protein sequence ID" value="OXC75270.1"/>
    <property type="molecule type" value="Genomic_DNA"/>
</dbReference>
<protein>
    <submittedName>
        <fullName evidence="1">Uncharacterized protein</fullName>
    </submittedName>
</protein>
<reference evidence="2" key="1">
    <citation type="submission" date="2017-01" db="EMBL/GenBank/DDBJ databases">
        <title>Genome Analysis of Deinococcus marmoris KOPRI26562.</title>
        <authorList>
            <person name="Kim J.H."/>
            <person name="Oh H.-M."/>
        </authorList>
    </citation>
    <scope>NUCLEOTIDE SEQUENCE [LARGE SCALE GENOMIC DNA]</scope>
    <source>
        <strain evidence="2">PAMC 26633</strain>
    </source>
</reference>
<proteinExistence type="predicted"/>
<sequence length="48" mass="5097">MVLPGAGTETGTDSNTSDLLFATAQTMSWRTPRCNALSIHMAVERDAA</sequence>
<evidence type="ECO:0000313" key="2">
    <source>
        <dbReference type="Proteomes" id="UP000214720"/>
    </source>
</evidence>
<gene>
    <name evidence="1" type="ORF">BSU04_27885</name>
</gene>
<accession>A0A226WWU8</accession>
<dbReference type="Proteomes" id="UP000214720">
    <property type="component" value="Unassembled WGS sequence"/>
</dbReference>